<sequence>MHTLLSTRLTRAALKAARPARRHMLRALRHHAARTRALGEQWRDAKAVDGFRTWFHTFFSALRQQSGTRRLSLRTLLRKPTPLRLAVAKRAPAVHTPASRRPRRLSASSGGWFAFAFAFAFASR</sequence>
<protein>
    <submittedName>
        <fullName evidence="1">Uncharacterized protein</fullName>
    </submittedName>
</protein>
<evidence type="ECO:0000313" key="2">
    <source>
        <dbReference type="Proteomes" id="UP000199365"/>
    </source>
</evidence>
<keyword evidence="2" id="KW-1185">Reference proteome</keyword>
<evidence type="ECO:0000313" key="1">
    <source>
        <dbReference type="EMBL" id="SDQ77626.1"/>
    </source>
</evidence>
<organism evidence="1 2">
    <name type="scientific">Paraburkholderia tuberum</name>
    <dbReference type="NCBI Taxonomy" id="157910"/>
    <lineage>
        <taxon>Bacteria</taxon>
        <taxon>Pseudomonadati</taxon>
        <taxon>Pseudomonadota</taxon>
        <taxon>Betaproteobacteria</taxon>
        <taxon>Burkholderiales</taxon>
        <taxon>Burkholderiaceae</taxon>
        <taxon>Paraburkholderia</taxon>
    </lineage>
</organism>
<dbReference type="AlphaFoldDB" id="A0A1H1DP33"/>
<reference evidence="2" key="1">
    <citation type="submission" date="2016-10" db="EMBL/GenBank/DDBJ databases">
        <authorList>
            <person name="Varghese N."/>
            <person name="Submissions S."/>
        </authorList>
    </citation>
    <scope>NUCLEOTIDE SEQUENCE [LARGE SCALE GENOMIC DNA]</scope>
    <source>
        <strain evidence="2">DUS833</strain>
    </source>
</reference>
<accession>A0A1H1DP33</accession>
<dbReference type="Proteomes" id="UP000199365">
    <property type="component" value="Unassembled WGS sequence"/>
</dbReference>
<name>A0A1H1DP33_9BURK</name>
<dbReference type="RefSeq" id="WP_090802621.1">
    <property type="nucleotide sequence ID" value="NZ_FNKX01000001.1"/>
</dbReference>
<dbReference type="EMBL" id="FNKX01000001">
    <property type="protein sequence ID" value="SDQ77626.1"/>
    <property type="molecule type" value="Genomic_DNA"/>
</dbReference>
<proteinExistence type="predicted"/>
<gene>
    <name evidence="1" type="ORF">SAMN05445850_1708</name>
</gene>